<dbReference type="OrthoDB" id="71600at2759"/>
<name>A0A9P8RHE4_9PEZI</name>
<evidence type="ECO:0000256" key="2">
    <source>
        <dbReference type="SAM" id="Phobius"/>
    </source>
</evidence>
<sequence>MPSPVLFYIILTFGLVAAAIYVLVSSSNLSLPISLGTRILTIILPVLATANVYLTPRLQSISRAQKGRALAVLVPAILQVAQGILTVILATLAFEGLIPGVNLNCNLHNVWQQLWKSHDSRSIERIQDAFNCCGLVSLRDMSEPHHGTDTGMCSSLYHRSSPCAGPWTSAMQRNSGVEFGVAIAVGILQLLDLTLFRLGSVLSQSRRGFRPLLQSSRSGRDARLLENGPDEEDHTAEAEDVTESGTQDYGTTNNGANPRVEPSNLGDDASPWRS</sequence>
<dbReference type="AlphaFoldDB" id="A0A9P8RHE4"/>
<gene>
    <name evidence="3" type="ORF">BKA67DRAFT_582665</name>
</gene>
<evidence type="ECO:0000313" key="4">
    <source>
        <dbReference type="Proteomes" id="UP000758603"/>
    </source>
</evidence>
<feature type="compositionally biased region" description="Acidic residues" evidence="1">
    <location>
        <begin position="228"/>
        <end position="242"/>
    </location>
</feature>
<proteinExistence type="predicted"/>
<accession>A0A9P8RHE4</accession>
<keyword evidence="2" id="KW-1133">Transmembrane helix</keyword>
<comment type="caution">
    <text evidence="3">The sequence shown here is derived from an EMBL/GenBank/DDBJ whole genome shotgun (WGS) entry which is preliminary data.</text>
</comment>
<dbReference type="Proteomes" id="UP000758603">
    <property type="component" value="Unassembled WGS sequence"/>
</dbReference>
<reference evidence="3" key="1">
    <citation type="journal article" date="2021" name="Nat. Commun.">
        <title>Genetic determinants of endophytism in the Arabidopsis root mycobiome.</title>
        <authorList>
            <person name="Mesny F."/>
            <person name="Miyauchi S."/>
            <person name="Thiergart T."/>
            <person name="Pickel B."/>
            <person name="Atanasova L."/>
            <person name="Karlsson M."/>
            <person name="Huettel B."/>
            <person name="Barry K.W."/>
            <person name="Haridas S."/>
            <person name="Chen C."/>
            <person name="Bauer D."/>
            <person name="Andreopoulos W."/>
            <person name="Pangilinan J."/>
            <person name="LaButti K."/>
            <person name="Riley R."/>
            <person name="Lipzen A."/>
            <person name="Clum A."/>
            <person name="Drula E."/>
            <person name="Henrissat B."/>
            <person name="Kohler A."/>
            <person name="Grigoriev I.V."/>
            <person name="Martin F.M."/>
            <person name="Hacquard S."/>
        </authorList>
    </citation>
    <scope>NUCLEOTIDE SEQUENCE</scope>
    <source>
        <strain evidence="3">MPI-SDFR-AT-0073</strain>
    </source>
</reference>
<evidence type="ECO:0000313" key="3">
    <source>
        <dbReference type="EMBL" id="KAH6645897.1"/>
    </source>
</evidence>
<feature type="compositionally biased region" description="Polar residues" evidence="1">
    <location>
        <begin position="243"/>
        <end position="256"/>
    </location>
</feature>
<dbReference type="RefSeq" id="XP_045952411.1">
    <property type="nucleotide sequence ID" value="XM_046104014.1"/>
</dbReference>
<keyword evidence="4" id="KW-1185">Reference proteome</keyword>
<feature type="region of interest" description="Disordered" evidence="1">
    <location>
        <begin position="220"/>
        <end position="274"/>
    </location>
</feature>
<evidence type="ECO:0000256" key="1">
    <source>
        <dbReference type="SAM" id="MobiDB-lite"/>
    </source>
</evidence>
<feature type="transmembrane region" description="Helical" evidence="2">
    <location>
        <begin position="5"/>
        <end position="24"/>
    </location>
</feature>
<keyword evidence="2" id="KW-0812">Transmembrane</keyword>
<keyword evidence="2" id="KW-0472">Membrane</keyword>
<feature type="transmembrane region" description="Helical" evidence="2">
    <location>
        <begin position="36"/>
        <end position="55"/>
    </location>
</feature>
<dbReference type="EMBL" id="JAGPXC010000010">
    <property type="protein sequence ID" value="KAH6645897.1"/>
    <property type="molecule type" value="Genomic_DNA"/>
</dbReference>
<protein>
    <submittedName>
        <fullName evidence="3">Tetraspanin</fullName>
    </submittedName>
</protein>
<organism evidence="3 4">
    <name type="scientific">Truncatella angustata</name>
    <dbReference type="NCBI Taxonomy" id="152316"/>
    <lineage>
        <taxon>Eukaryota</taxon>
        <taxon>Fungi</taxon>
        <taxon>Dikarya</taxon>
        <taxon>Ascomycota</taxon>
        <taxon>Pezizomycotina</taxon>
        <taxon>Sordariomycetes</taxon>
        <taxon>Xylariomycetidae</taxon>
        <taxon>Amphisphaeriales</taxon>
        <taxon>Sporocadaceae</taxon>
        <taxon>Truncatella</taxon>
    </lineage>
</organism>
<feature type="transmembrane region" description="Helical" evidence="2">
    <location>
        <begin position="67"/>
        <end position="94"/>
    </location>
</feature>
<dbReference type="GeneID" id="70132905"/>